<dbReference type="GO" id="GO:0080120">
    <property type="term" value="P:CAAX-box protein maturation"/>
    <property type="evidence" value="ECO:0007669"/>
    <property type="project" value="UniProtKB-ARBA"/>
</dbReference>
<gene>
    <name evidence="3" type="ORF">ACFQKD_16875</name>
</gene>
<name>A0ABD5X5Z3_9EURY</name>
<feature type="transmembrane region" description="Helical" evidence="1">
    <location>
        <begin position="43"/>
        <end position="63"/>
    </location>
</feature>
<dbReference type="GeneID" id="79271631"/>
<dbReference type="InterPro" id="IPR003675">
    <property type="entry name" value="Rce1/LyrA-like_dom"/>
</dbReference>
<sequence length="274" mass="28988">MTTLASLRRRAATHRLGTYIALTFLVTWGFWGGVVLFEPSATTLLQLVGGFGPLIAAAITAWIAGDVRPWAAQLVRWRVPVRWWAYAVLVPGGIVGLVVVGSVGFGGGIDVSRLPGAGSIVAIGVLTFLRGGLEEPGWRGMALPLLQKRFNATVASGVLGVVWTTWHLPLFVTQGTNQAGSSLVLYGMSVLPLTVLLTVLYNNTRGSVLLAMLFHTTWNAIQGVVGPAITGAGRVSPNVLVLVVLWIAALGAIAIHGVSDLSGERLMEIPRPTR</sequence>
<keyword evidence="1" id="KW-1133">Transmembrane helix</keyword>
<accession>A0ABD5X5Z3</accession>
<evidence type="ECO:0000313" key="4">
    <source>
        <dbReference type="Proteomes" id="UP001596388"/>
    </source>
</evidence>
<dbReference type="Pfam" id="PF02517">
    <property type="entry name" value="Rce1-like"/>
    <property type="match status" value="1"/>
</dbReference>
<dbReference type="Proteomes" id="UP001596388">
    <property type="component" value="Unassembled WGS sequence"/>
</dbReference>
<keyword evidence="4" id="KW-1185">Reference proteome</keyword>
<dbReference type="GO" id="GO:0004175">
    <property type="term" value="F:endopeptidase activity"/>
    <property type="evidence" value="ECO:0007669"/>
    <property type="project" value="UniProtKB-ARBA"/>
</dbReference>
<evidence type="ECO:0000256" key="1">
    <source>
        <dbReference type="SAM" id="Phobius"/>
    </source>
</evidence>
<feature type="transmembrane region" description="Helical" evidence="1">
    <location>
        <begin position="111"/>
        <end position="129"/>
    </location>
</feature>
<dbReference type="PANTHER" id="PTHR35797:SF1">
    <property type="entry name" value="PROTEASE"/>
    <property type="match status" value="1"/>
</dbReference>
<reference evidence="3 4" key="1">
    <citation type="journal article" date="2019" name="Int. J. Syst. Evol. Microbiol.">
        <title>The Global Catalogue of Microorganisms (GCM) 10K type strain sequencing project: providing services to taxonomists for standard genome sequencing and annotation.</title>
        <authorList>
            <consortium name="The Broad Institute Genomics Platform"/>
            <consortium name="The Broad Institute Genome Sequencing Center for Infectious Disease"/>
            <person name="Wu L."/>
            <person name="Ma J."/>
        </authorList>
    </citation>
    <scope>NUCLEOTIDE SEQUENCE [LARGE SCALE GENOMIC DNA]</scope>
    <source>
        <strain evidence="3 4">DT55</strain>
    </source>
</reference>
<dbReference type="RefSeq" id="WP_276239462.1">
    <property type="nucleotide sequence ID" value="NZ_CP119990.1"/>
</dbReference>
<feature type="domain" description="CAAX prenyl protease 2/Lysostaphin resistance protein A-like" evidence="2">
    <location>
        <begin position="119"/>
        <end position="221"/>
    </location>
</feature>
<feature type="transmembrane region" description="Helical" evidence="1">
    <location>
        <begin position="83"/>
        <end position="105"/>
    </location>
</feature>
<feature type="transmembrane region" description="Helical" evidence="1">
    <location>
        <begin position="235"/>
        <end position="258"/>
    </location>
</feature>
<dbReference type="EC" id="3.4.-.-" evidence="3"/>
<dbReference type="AlphaFoldDB" id="A0ABD5X5Z3"/>
<feature type="transmembrane region" description="Helical" evidence="1">
    <location>
        <begin position="183"/>
        <end position="201"/>
    </location>
</feature>
<comment type="caution">
    <text evidence="3">The sequence shown here is derived from an EMBL/GenBank/DDBJ whole genome shotgun (WGS) entry which is preliminary data.</text>
</comment>
<feature type="transmembrane region" description="Helical" evidence="1">
    <location>
        <begin position="150"/>
        <end position="171"/>
    </location>
</feature>
<proteinExistence type="predicted"/>
<dbReference type="EMBL" id="JBHTAG010000004">
    <property type="protein sequence ID" value="MFC7098982.1"/>
    <property type="molecule type" value="Genomic_DNA"/>
</dbReference>
<keyword evidence="3" id="KW-0378">Hydrolase</keyword>
<organism evidence="3 4">
    <name type="scientific">Halobaculum marinum</name>
    <dbReference type="NCBI Taxonomy" id="3031996"/>
    <lineage>
        <taxon>Archaea</taxon>
        <taxon>Methanobacteriati</taxon>
        <taxon>Methanobacteriota</taxon>
        <taxon>Stenosarchaea group</taxon>
        <taxon>Halobacteria</taxon>
        <taxon>Halobacteriales</taxon>
        <taxon>Haloferacaceae</taxon>
        <taxon>Halobaculum</taxon>
    </lineage>
</organism>
<dbReference type="InterPro" id="IPR042150">
    <property type="entry name" value="MmRce1-like"/>
</dbReference>
<feature type="transmembrane region" description="Helical" evidence="1">
    <location>
        <begin position="208"/>
        <end position="229"/>
    </location>
</feature>
<evidence type="ECO:0000259" key="2">
    <source>
        <dbReference type="Pfam" id="PF02517"/>
    </source>
</evidence>
<evidence type="ECO:0000313" key="3">
    <source>
        <dbReference type="EMBL" id="MFC7098982.1"/>
    </source>
</evidence>
<feature type="transmembrane region" description="Helical" evidence="1">
    <location>
        <begin position="16"/>
        <end position="37"/>
    </location>
</feature>
<keyword evidence="1" id="KW-0812">Transmembrane</keyword>
<dbReference type="PANTHER" id="PTHR35797">
    <property type="entry name" value="PROTEASE-RELATED"/>
    <property type="match status" value="1"/>
</dbReference>
<keyword evidence="1" id="KW-0472">Membrane</keyword>
<protein>
    <submittedName>
        <fullName evidence="3">CPBP family intramembrane glutamic endopeptidase</fullName>
        <ecNumber evidence="3">3.4.-.-</ecNumber>
    </submittedName>
</protein>